<dbReference type="InterPro" id="IPR029475">
    <property type="entry name" value="DUF6807"/>
</dbReference>
<gene>
    <name evidence="1" type="ORF">S01H1_22680</name>
</gene>
<proteinExistence type="predicted"/>
<protein>
    <submittedName>
        <fullName evidence="1">Uncharacterized protein</fullName>
    </submittedName>
</protein>
<feature type="non-terminal residue" evidence="1">
    <location>
        <position position="1"/>
    </location>
</feature>
<dbReference type="EMBL" id="BARS01012857">
    <property type="protein sequence ID" value="GAF90912.1"/>
    <property type="molecule type" value="Genomic_DNA"/>
</dbReference>
<reference evidence="1" key="1">
    <citation type="journal article" date="2014" name="Front. Microbiol.">
        <title>High frequency of phylogenetically diverse reductive dehalogenase-homologous genes in deep subseafloor sedimentary metagenomes.</title>
        <authorList>
            <person name="Kawai M."/>
            <person name="Futagami T."/>
            <person name="Toyoda A."/>
            <person name="Takaki Y."/>
            <person name="Nishi S."/>
            <person name="Hori S."/>
            <person name="Arai W."/>
            <person name="Tsubouchi T."/>
            <person name="Morono Y."/>
            <person name="Uchiyama I."/>
            <person name="Ito T."/>
            <person name="Fujiyama A."/>
            <person name="Inagaki F."/>
            <person name="Takami H."/>
        </authorList>
    </citation>
    <scope>NUCLEOTIDE SEQUENCE</scope>
    <source>
        <strain evidence="1">Expedition CK06-06</strain>
    </source>
</reference>
<comment type="caution">
    <text evidence="1">The sequence shown here is derived from an EMBL/GenBank/DDBJ whole genome shotgun (WGS) entry which is preliminary data.</text>
</comment>
<evidence type="ECO:0000313" key="1">
    <source>
        <dbReference type="EMBL" id="GAF90912.1"/>
    </source>
</evidence>
<dbReference type="Pfam" id="PF14100">
    <property type="entry name" value="DUF6807"/>
    <property type="match status" value="1"/>
</dbReference>
<accession>X0TRX4</accession>
<name>X0TRX4_9ZZZZ</name>
<sequence length="63" mass="7312">TPMYWLKDDRLDLPKGRTLTLRYRVVVHTGDATTAGIQKIFTRYKEEKTEDGKQKTETLPSDV</sequence>
<dbReference type="AlphaFoldDB" id="X0TRX4"/>
<organism evidence="1">
    <name type="scientific">marine sediment metagenome</name>
    <dbReference type="NCBI Taxonomy" id="412755"/>
    <lineage>
        <taxon>unclassified sequences</taxon>
        <taxon>metagenomes</taxon>
        <taxon>ecological metagenomes</taxon>
    </lineage>
</organism>